<accession>A0A8J6L879</accession>
<dbReference type="Proteomes" id="UP000719412">
    <property type="component" value="Unassembled WGS sequence"/>
</dbReference>
<dbReference type="AlphaFoldDB" id="A0A8J6L879"/>
<dbReference type="EMBL" id="JABDTM020026766">
    <property type="protein sequence ID" value="KAH0811490.1"/>
    <property type="molecule type" value="Genomic_DNA"/>
</dbReference>
<comment type="caution">
    <text evidence="1">The sequence shown here is derived from an EMBL/GenBank/DDBJ whole genome shotgun (WGS) entry which is preliminary data.</text>
</comment>
<name>A0A8J6L879_TENMO</name>
<keyword evidence="2" id="KW-1185">Reference proteome</keyword>
<evidence type="ECO:0000313" key="1">
    <source>
        <dbReference type="EMBL" id="KAH0811490.1"/>
    </source>
</evidence>
<gene>
    <name evidence="1" type="ORF">GEV33_011300</name>
</gene>
<sequence length="194" mass="21545">MPEQVDRPDHSGGKLMDGLNMKSELSRIKREQNATLMHGINTNLSGVRWLKCFFLFPLSLLRFLWSCPRVGALGNCCGKTREGLMRAAALIEGAAANSRARRRVDRKAGRVYDNPLPFWVPPRYYRLPRLLRDPRQLLGDAIIPVYADLGEAAAAVTIFCRECDTSDGNLRGTTRTCPAGVVDFVHVEGSSAKN</sequence>
<reference evidence="1" key="2">
    <citation type="submission" date="2021-08" db="EMBL/GenBank/DDBJ databases">
        <authorList>
            <person name="Eriksson T."/>
        </authorList>
    </citation>
    <scope>NUCLEOTIDE SEQUENCE</scope>
    <source>
        <strain evidence="1">Stoneville</strain>
        <tissue evidence="1">Whole head</tissue>
    </source>
</reference>
<evidence type="ECO:0000313" key="2">
    <source>
        <dbReference type="Proteomes" id="UP000719412"/>
    </source>
</evidence>
<proteinExistence type="predicted"/>
<organism evidence="1 2">
    <name type="scientific">Tenebrio molitor</name>
    <name type="common">Yellow mealworm beetle</name>
    <dbReference type="NCBI Taxonomy" id="7067"/>
    <lineage>
        <taxon>Eukaryota</taxon>
        <taxon>Metazoa</taxon>
        <taxon>Ecdysozoa</taxon>
        <taxon>Arthropoda</taxon>
        <taxon>Hexapoda</taxon>
        <taxon>Insecta</taxon>
        <taxon>Pterygota</taxon>
        <taxon>Neoptera</taxon>
        <taxon>Endopterygota</taxon>
        <taxon>Coleoptera</taxon>
        <taxon>Polyphaga</taxon>
        <taxon>Cucujiformia</taxon>
        <taxon>Tenebrionidae</taxon>
        <taxon>Tenebrio</taxon>
    </lineage>
</organism>
<reference evidence="1" key="1">
    <citation type="journal article" date="2020" name="J Insects Food Feed">
        <title>The yellow mealworm (Tenebrio molitor) genome: a resource for the emerging insects as food and feed industry.</title>
        <authorList>
            <person name="Eriksson T."/>
            <person name="Andere A."/>
            <person name="Kelstrup H."/>
            <person name="Emery V."/>
            <person name="Picard C."/>
        </authorList>
    </citation>
    <scope>NUCLEOTIDE SEQUENCE</scope>
    <source>
        <strain evidence="1">Stoneville</strain>
        <tissue evidence="1">Whole head</tissue>
    </source>
</reference>
<protein>
    <submittedName>
        <fullName evidence="1">Uncharacterized protein</fullName>
    </submittedName>
</protein>